<accession>A0A8H4J6C8</accession>
<dbReference type="PANTHER" id="PTHR42090:SF1">
    <property type="match status" value="1"/>
</dbReference>
<dbReference type="AlphaFoldDB" id="A0A8H4J6C8"/>
<feature type="compositionally biased region" description="Polar residues" evidence="1">
    <location>
        <begin position="118"/>
        <end position="128"/>
    </location>
</feature>
<dbReference type="PANTHER" id="PTHR42090">
    <property type="match status" value="1"/>
</dbReference>
<feature type="compositionally biased region" description="Low complexity" evidence="1">
    <location>
        <begin position="150"/>
        <end position="164"/>
    </location>
</feature>
<reference evidence="2" key="1">
    <citation type="submission" date="2020-04" db="EMBL/GenBank/DDBJ databases">
        <title>Genome Assembly and Annotation of Botryosphaeria dothidea sdau 11-99, a Latent Pathogen of Apple Fruit Ring Rot in China.</title>
        <authorList>
            <person name="Yu C."/>
            <person name="Diao Y."/>
            <person name="Lu Q."/>
            <person name="Zhao J."/>
            <person name="Cui S."/>
            <person name="Peng C."/>
            <person name="He B."/>
            <person name="Liu H."/>
        </authorList>
    </citation>
    <scope>NUCLEOTIDE SEQUENCE [LARGE SCALE GENOMIC DNA]</scope>
    <source>
        <strain evidence="2">Sdau11-99</strain>
    </source>
</reference>
<keyword evidence="3" id="KW-1185">Reference proteome</keyword>
<dbReference type="EMBL" id="WWBZ02000002">
    <property type="protein sequence ID" value="KAF4312754.1"/>
    <property type="molecule type" value="Genomic_DNA"/>
</dbReference>
<organism evidence="2 3">
    <name type="scientific">Botryosphaeria dothidea</name>
    <dbReference type="NCBI Taxonomy" id="55169"/>
    <lineage>
        <taxon>Eukaryota</taxon>
        <taxon>Fungi</taxon>
        <taxon>Dikarya</taxon>
        <taxon>Ascomycota</taxon>
        <taxon>Pezizomycotina</taxon>
        <taxon>Dothideomycetes</taxon>
        <taxon>Dothideomycetes incertae sedis</taxon>
        <taxon>Botryosphaeriales</taxon>
        <taxon>Botryosphaeriaceae</taxon>
        <taxon>Botryosphaeria</taxon>
    </lineage>
</organism>
<gene>
    <name evidence="2" type="ORF">GTA08_BOTSDO11989</name>
</gene>
<comment type="caution">
    <text evidence="2">The sequence shown here is derived from an EMBL/GenBank/DDBJ whole genome shotgun (WGS) entry which is preliminary data.</text>
</comment>
<feature type="region of interest" description="Disordered" evidence="1">
    <location>
        <begin position="54"/>
        <end position="183"/>
    </location>
</feature>
<evidence type="ECO:0000256" key="1">
    <source>
        <dbReference type="SAM" id="MobiDB-lite"/>
    </source>
</evidence>
<feature type="compositionally biased region" description="Polar residues" evidence="1">
    <location>
        <begin position="68"/>
        <end position="78"/>
    </location>
</feature>
<dbReference type="OrthoDB" id="4220319at2759"/>
<name>A0A8H4J6C8_9PEZI</name>
<feature type="compositionally biased region" description="Basic and acidic residues" evidence="1">
    <location>
        <begin position="58"/>
        <end position="67"/>
    </location>
</feature>
<evidence type="ECO:0000313" key="3">
    <source>
        <dbReference type="Proteomes" id="UP000572817"/>
    </source>
</evidence>
<feature type="compositionally biased region" description="Basic and acidic residues" evidence="1">
    <location>
        <begin position="134"/>
        <end position="149"/>
    </location>
</feature>
<protein>
    <submittedName>
        <fullName evidence="2">Uncharacterized protein</fullName>
    </submittedName>
</protein>
<dbReference type="Proteomes" id="UP000572817">
    <property type="component" value="Unassembled WGS sequence"/>
</dbReference>
<feature type="compositionally biased region" description="Gly residues" evidence="1">
    <location>
        <begin position="171"/>
        <end position="183"/>
    </location>
</feature>
<sequence length="183" mass="19279">MVLPTTSRRLSATIMAMPQYRLRTTCPRATRIATIRAATASNSQARSLHASRVALGATKEDHMDRTRLNPTSTEYSKSGSDDKSAAMQDAAFNPNKTSPESEFETAEQESGEVRKQSSQDTNPLNVSPGNRDVSATKDPQKGGPDRSPGESEGSSTRSRTSGKVSPKKHGGGSSGGGAVPGSQ</sequence>
<proteinExistence type="predicted"/>
<feature type="compositionally biased region" description="Acidic residues" evidence="1">
    <location>
        <begin position="101"/>
        <end position="110"/>
    </location>
</feature>
<evidence type="ECO:0000313" key="2">
    <source>
        <dbReference type="EMBL" id="KAF4312754.1"/>
    </source>
</evidence>